<feature type="domain" description="STAS" evidence="3">
    <location>
        <begin position="6"/>
        <end position="114"/>
    </location>
</feature>
<dbReference type="RefSeq" id="WP_132212902.1">
    <property type="nucleotide sequence ID" value="NZ_SLWN01000012.1"/>
</dbReference>
<dbReference type="Pfam" id="PF01740">
    <property type="entry name" value="STAS"/>
    <property type="match status" value="1"/>
</dbReference>
<evidence type="ECO:0000313" key="5">
    <source>
        <dbReference type="Proteomes" id="UP000294508"/>
    </source>
</evidence>
<dbReference type="OrthoDB" id="3635700at2"/>
<dbReference type="GO" id="GO:0043856">
    <property type="term" value="F:anti-sigma factor antagonist activity"/>
    <property type="evidence" value="ECO:0007669"/>
    <property type="project" value="InterPro"/>
</dbReference>
<dbReference type="InterPro" id="IPR003658">
    <property type="entry name" value="Anti-sigma_ant"/>
</dbReference>
<reference evidence="4 5" key="1">
    <citation type="journal article" date="2015" name="Stand. Genomic Sci.">
        <title>Genomic Encyclopedia of Bacterial and Archaeal Type Strains, Phase III: the genomes of soil and plant-associated and newly described type strains.</title>
        <authorList>
            <person name="Whitman W.B."/>
            <person name="Woyke T."/>
            <person name="Klenk H.P."/>
            <person name="Zhou Y."/>
            <person name="Lilburn T.G."/>
            <person name="Beck B.J."/>
            <person name="De Vos P."/>
            <person name="Vandamme P."/>
            <person name="Eisen J.A."/>
            <person name="Garrity G."/>
            <person name="Hugenholtz P."/>
            <person name="Kyrpides N.C."/>
        </authorList>
    </citation>
    <scope>NUCLEOTIDE SEQUENCE [LARGE SCALE GENOMIC DNA]</scope>
    <source>
        <strain evidence="4 5">VKM Ac-2572</strain>
    </source>
</reference>
<dbReference type="CDD" id="cd07043">
    <property type="entry name" value="STAS_anti-anti-sigma_factors"/>
    <property type="match status" value="1"/>
</dbReference>
<dbReference type="EMBL" id="SLWN01000012">
    <property type="protein sequence ID" value="TCO20376.1"/>
    <property type="molecule type" value="Genomic_DNA"/>
</dbReference>
<comment type="similarity">
    <text evidence="1 2">Belongs to the anti-sigma-factor antagonist family.</text>
</comment>
<dbReference type="Gene3D" id="3.30.750.24">
    <property type="entry name" value="STAS domain"/>
    <property type="match status" value="1"/>
</dbReference>
<dbReference type="InterPro" id="IPR002645">
    <property type="entry name" value="STAS_dom"/>
</dbReference>
<evidence type="ECO:0000259" key="3">
    <source>
        <dbReference type="PROSITE" id="PS50801"/>
    </source>
</evidence>
<accession>A0A4R2H4J1</accession>
<name>A0A4R2H4J1_9ACTN</name>
<gene>
    <name evidence="4" type="ORF">EV652_112122</name>
</gene>
<dbReference type="PANTHER" id="PTHR33495">
    <property type="entry name" value="ANTI-SIGMA FACTOR ANTAGONIST TM_1081-RELATED-RELATED"/>
    <property type="match status" value="1"/>
</dbReference>
<dbReference type="NCBIfam" id="TIGR00377">
    <property type="entry name" value="ant_ant_sig"/>
    <property type="match status" value="1"/>
</dbReference>
<dbReference type="InterPro" id="IPR036513">
    <property type="entry name" value="STAS_dom_sf"/>
</dbReference>
<protein>
    <recommendedName>
        <fullName evidence="2">Anti-sigma factor antagonist</fullName>
    </recommendedName>
</protein>
<keyword evidence="5" id="KW-1185">Reference proteome</keyword>
<dbReference type="Proteomes" id="UP000294508">
    <property type="component" value="Unassembled WGS sequence"/>
</dbReference>
<organism evidence="4 5">
    <name type="scientific">Kribbella steppae</name>
    <dbReference type="NCBI Taxonomy" id="2512223"/>
    <lineage>
        <taxon>Bacteria</taxon>
        <taxon>Bacillati</taxon>
        <taxon>Actinomycetota</taxon>
        <taxon>Actinomycetes</taxon>
        <taxon>Propionibacteriales</taxon>
        <taxon>Kribbellaceae</taxon>
        <taxon>Kribbella</taxon>
    </lineage>
</organism>
<evidence type="ECO:0000256" key="2">
    <source>
        <dbReference type="RuleBase" id="RU003749"/>
    </source>
</evidence>
<proteinExistence type="inferred from homology"/>
<dbReference type="PROSITE" id="PS50801">
    <property type="entry name" value="STAS"/>
    <property type="match status" value="1"/>
</dbReference>
<dbReference type="AlphaFoldDB" id="A0A4R2H4J1"/>
<dbReference type="SUPFAM" id="SSF52091">
    <property type="entry name" value="SpoIIaa-like"/>
    <property type="match status" value="1"/>
</dbReference>
<evidence type="ECO:0000256" key="1">
    <source>
        <dbReference type="ARBA" id="ARBA00009013"/>
    </source>
</evidence>
<evidence type="ECO:0000313" key="4">
    <source>
        <dbReference type="EMBL" id="TCO20376.1"/>
    </source>
</evidence>
<sequence length="114" mass="12001">MSDELLSVAVLDRGSDLVISVSGELDFGTTAGFLEVAQPLAAAGHSLILDLAELAFCDSSGIGAFVRLHKLAENAGGTLCLARLRPQLESTIKLTMLHRLLLIRDDVPAADDSV</sequence>
<comment type="caution">
    <text evidence="4">The sequence shown here is derived from an EMBL/GenBank/DDBJ whole genome shotgun (WGS) entry which is preliminary data.</text>
</comment>